<keyword evidence="1" id="KW-0472">Membrane</keyword>
<evidence type="ECO:0008006" key="3">
    <source>
        <dbReference type="Google" id="ProtNLM"/>
    </source>
</evidence>
<protein>
    <recommendedName>
        <fullName evidence="3">Heme exporter protein D</fullName>
    </recommendedName>
</protein>
<dbReference type="EMBL" id="CADCWB010000252">
    <property type="protein sequence ID" value="CAA9532656.1"/>
    <property type="molecule type" value="Genomic_DNA"/>
</dbReference>
<sequence length="43" mass="4838">MNQWSFVIAAYAVTLGGTGGMLAWAWLALRRAEARAERLSERR</sequence>
<feature type="transmembrane region" description="Helical" evidence="1">
    <location>
        <begin position="6"/>
        <end position="29"/>
    </location>
</feature>
<keyword evidence="1" id="KW-0812">Transmembrane</keyword>
<proteinExistence type="predicted"/>
<reference evidence="2" key="1">
    <citation type="submission" date="2020-02" db="EMBL/GenBank/DDBJ databases">
        <authorList>
            <person name="Meier V. D."/>
        </authorList>
    </citation>
    <scope>NUCLEOTIDE SEQUENCE</scope>
    <source>
        <strain evidence="2">AVDCRST_MAG62</strain>
    </source>
</reference>
<accession>A0A6J4TUL2</accession>
<name>A0A6J4TUL2_9SPHN</name>
<keyword evidence="1" id="KW-1133">Transmembrane helix</keyword>
<dbReference type="AlphaFoldDB" id="A0A6J4TUL2"/>
<evidence type="ECO:0000313" key="2">
    <source>
        <dbReference type="EMBL" id="CAA9532656.1"/>
    </source>
</evidence>
<organism evidence="2">
    <name type="scientific">uncultured Sphingomonas sp</name>
    <dbReference type="NCBI Taxonomy" id="158754"/>
    <lineage>
        <taxon>Bacteria</taxon>
        <taxon>Pseudomonadati</taxon>
        <taxon>Pseudomonadota</taxon>
        <taxon>Alphaproteobacteria</taxon>
        <taxon>Sphingomonadales</taxon>
        <taxon>Sphingomonadaceae</taxon>
        <taxon>Sphingomonas</taxon>
        <taxon>environmental samples</taxon>
    </lineage>
</organism>
<gene>
    <name evidence="2" type="ORF">AVDCRST_MAG62-2028</name>
</gene>
<evidence type="ECO:0000256" key="1">
    <source>
        <dbReference type="SAM" id="Phobius"/>
    </source>
</evidence>